<dbReference type="Gene3D" id="2.30.110.10">
    <property type="entry name" value="Electron Transport, Fmn-binding Protein, Chain A"/>
    <property type="match status" value="1"/>
</dbReference>
<dbReference type="PANTHER" id="PTHR34818:SF1">
    <property type="entry name" value="PROTEIN BLI-3"/>
    <property type="match status" value="1"/>
</dbReference>
<reference evidence="2 3" key="1">
    <citation type="submission" date="2019-03" db="EMBL/GenBank/DDBJ databases">
        <title>Genomic Encyclopedia of Type Strains, Phase IV (KMG-IV): sequencing the most valuable type-strain genomes for metagenomic binning, comparative biology and taxonomic classification.</title>
        <authorList>
            <person name="Goeker M."/>
        </authorList>
    </citation>
    <scope>NUCLEOTIDE SEQUENCE [LARGE SCALE GENOMIC DNA]</scope>
    <source>
        <strain evidence="2 3">DSM 9035</strain>
    </source>
</reference>
<name>A0A4R3LYY0_9HYPH</name>
<evidence type="ECO:0000313" key="2">
    <source>
        <dbReference type="EMBL" id="TCT05920.1"/>
    </source>
</evidence>
<feature type="domain" description="General stress protein FMN-binding split barrel" evidence="1">
    <location>
        <begin position="3"/>
        <end position="147"/>
    </location>
</feature>
<protein>
    <submittedName>
        <fullName evidence="2">General stress protein 26</fullName>
    </submittedName>
</protein>
<dbReference type="InterPro" id="IPR038725">
    <property type="entry name" value="YdaG_split_barrel_FMN-bd"/>
</dbReference>
<dbReference type="Proteomes" id="UP000294664">
    <property type="component" value="Unassembled WGS sequence"/>
</dbReference>
<organism evidence="2 3">
    <name type="scientific">Aquabacter spiritensis</name>
    <dbReference type="NCBI Taxonomy" id="933073"/>
    <lineage>
        <taxon>Bacteria</taxon>
        <taxon>Pseudomonadati</taxon>
        <taxon>Pseudomonadota</taxon>
        <taxon>Alphaproteobacteria</taxon>
        <taxon>Hyphomicrobiales</taxon>
        <taxon>Xanthobacteraceae</taxon>
        <taxon>Aquabacter</taxon>
    </lineage>
</organism>
<dbReference type="OrthoDB" id="1432662at2"/>
<dbReference type="AlphaFoldDB" id="A0A4R3LYY0"/>
<dbReference type="SUPFAM" id="SSF50475">
    <property type="entry name" value="FMN-binding split barrel"/>
    <property type="match status" value="1"/>
</dbReference>
<comment type="caution">
    <text evidence="2">The sequence shown here is derived from an EMBL/GenBank/DDBJ whole genome shotgun (WGS) entry which is preliminary data.</text>
</comment>
<dbReference type="EMBL" id="SMAI01000003">
    <property type="protein sequence ID" value="TCT05920.1"/>
    <property type="molecule type" value="Genomic_DNA"/>
</dbReference>
<dbReference type="Pfam" id="PF16242">
    <property type="entry name" value="Pyrid_ox_like"/>
    <property type="match status" value="1"/>
</dbReference>
<evidence type="ECO:0000259" key="1">
    <source>
        <dbReference type="Pfam" id="PF16242"/>
    </source>
</evidence>
<dbReference type="PANTHER" id="PTHR34818">
    <property type="entry name" value="PROTEIN BLI-3"/>
    <property type="match status" value="1"/>
</dbReference>
<sequence length="156" mass="17369">MDVQDIWHEMAARHACMLIDRDGGRLRARPMAPVAKPADGVVWFVTDVRSAKDDEIERDPQVCIAYAEPNDRFYLSVSGTAEVVRDVAKLKEIWSSAMEAFFPGGPEDPNARLIKVTPDQAEIWKGDNSLVTGVKMATAILQEKRADLGENAKLRM</sequence>
<dbReference type="InterPro" id="IPR052917">
    <property type="entry name" value="Stress-Dev_Protein"/>
</dbReference>
<evidence type="ECO:0000313" key="3">
    <source>
        <dbReference type="Proteomes" id="UP000294664"/>
    </source>
</evidence>
<gene>
    <name evidence="2" type="ORF">EDC64_10321</name>
</gene>
<dbReference type="InterPro" id="IPR012349">
    <property type="entry name" value="Split_barrel_FMN-bd"/>
</dbReference>
<proteinExistence type="predicted"/>
<dbReference type="RefSeq" id="WP_132030457.1">
    <property type="nucleotide sequence ID" value="NZ_SMAI01000003.1"/>
</dbReference>
<accession>A0A4R3LYY0</accession>
<keyword evidence="3" id="KW-1185">Reference proteome</keyword>